<reference evidence="1" key="1">
    <citation type="submission" date="2020-04" db="EMBL/GenBank/DDBJ databases">
        <authorList>
            <person name="Chiriac C."/>
            <person name="Salcher M."/>
            <person name="Ghai R."/>
            <person name="Kavagutti S V."/>
        </authorList>
    </citation>
    <scope>NUCLEOTIDE SEQUENCE</scope>
</reference>
<dbReference type="EMBL" id="LR796181">
    <property type="protein sequence ID" value="CAB4124539.1"/>
    <property type="molecule type" value="Genomic_DNA"/>
</dbReference>
<protein>
    <submittedName>
        <fullName evidence="1">Uncharacterized protein</fullName>
    </submittedName>
</protein>
<evidence type="ECO:0000313" key="2">
    <source>
        <dbReference type="EMBL" id="CAB5220566.1"/>
    </source>
</evidence>
<name>A0A6J5KX67_9CAUD</name>
<organism evidence="1">
    <name type="scientific">uncultured Caudovirales phage</name>
    <dbReference type="NCBI Taxonomy" id="2100421"/>
    <lineage>
        <taxon>Viruses</taxon>
        <taxon>Duplodnaviria</taxon>
        <taxon>Heunggongvirae</taxon>
        <taxon>Uroviricota</taxon>
        <taxon>Caudoviricetes</taxon>
        <taxon>Peduoviridae</taxon>
        <taxon>Maltschvirus</taxon>
        <taxon>Maltschvirus maltsch</taxon>
    </lineage>
</organism>
<evidence type="ECO:0000313" key="1">
    <source>
        <dbReference type="EMBL" id="CAB4124539.1"/>
    </source>
</evidence>
<dbReference type="EMBL" id="LR798291">
    <property type="protein sequence ID" value="CAB5220566.1"/>
    <property type="molecule type" value="Genomic_DNA"/>
</dbReference>
<gene>
    <name evidence="2" type="ORF">UFOVP246_7</name>
    <name evidence="1" type="ORF">UFOVP59_25</name>
</gene>
<proteinExistence type="predicted"/>
<accession>A0A6J5KX67</accession>
<sequence>MSKRLDALKELMKESSGINSYYDLIAEIVVDEMSTIAKDLLKPDYDIHENQQNKKRLFRAATRILKFYLNRDDYKSFKAENPSLWYKE</sequence>